<dbReference type="Proteomes" id="UP000306102">
    <property type="component" value="Unassembled WGS sequence"/>
</dbReference>
<dbReference type="GO" id="GO:0006370">
    <property type="term" value="P:7-methylguanosine mRNA capping"/>
    <property type="evidence" value="ECO:0007669"/>
    <property type="project" value="InterPro"/>
</dbReference>
<evidence type="ECO:0000256" key="2">
    <source>
        <dbReference type="ARBA" id="ARBA00004271"/>
    </source>
</evidence>
<comment type="cofactor">
    <cofactor evidence="13">
        <name>Cu cation</name>
        <dbReference type="ChEBI" id="CHEBI:23378"/>
    </cofactor>
    <text evidence="13">Binds 4 Cu cations per monomer.</text>
</comment>
<organism evidence="17 18">
    <name type="scientific">Camellia sinensis var. sinensis</name>
    <name type="common">China tea</name>
    <dbReference type="NCBI Taxonomy" id="542762"/>
    <lineage>
        <taxon>Eukaryota</taxon>
        <taxon>Viridiplantae</taxon>
        <taxon>Streptophyta</taxon>
        <taxon>Embryophyta</taxon>
        <taxon>Tracheophyta</taxon>
        <taxon>Spermatophyta</taxon>
        <taxon>Magnoliopsida</taxon>
        <taxon>eudicotyledons</taxon>
        <taxon>Gunneridae</taxon>
        <taxon>Pentapetalae</taxon>
        <taxon>asterids</taxon>
        <taxon>Ericales</taxon>
        <taxon>Theaceae</taxon>
        <taxon>Camellia</taxon>
    </lineage>
</organism>
<dbReference type="PANTHER" id="PTHR11709">
    <property type="entry name" value="MULTI-COPPER OXIDASE"/>
    <property type="match status" value="1"/>
</dbReference>
<dbReference type="AlphaFoldDB" id="A0A4S4D128"/>
<dbReference type="GO" id="GO:0046274">
    <property type="term" value="P:lignin catabolic process"/>
    <property type="evidence" value="ECO:0007669"/>
    <property type="project" value="UniProtKB-KW"/>
</dbReference>
<dbReference type="GO" id="GO:0004484">
    <property type="term" value="F:mRNA guanylyltransferase activity"/>
    <property type="evidence" value="ECO:0007669"/>
    <property type="project" value="InterPro"/>
</dbReference>
<evidence type="ECO:0000259" key="16">
    <source>
        <dbReference type="Pfam" id="PF07732"/>
    </source>
</evidence>
<comment type="subcellular location">
    <subcellularLocation>
        <location evidence="2 13">Secreted</location>
        <location evidence="2 13">Extracellular space</location>
        <location evidence="2 13">Apoplast</location>
    </subcellularLocation>
</comment>
<keyword evidence="5 13" id="KW-0052">Apoplast</keyword>
<evidence type="ECO:0000313" key="17">
    <source>
        <dbReference type="EMBL" id="THF95747.1"/>
    </source>
</evidence>
<dbReference type="FunFam" id="2.60.40.420:FF:000049">
    <property type="entry name" value="Laccase"/>
    <property type="match status" value="1"/>
</dbReference>
<keyword evidence="12 13" id="KW-0439">Lignin degradation</keyword>
<dbReference type="NCBIfam" id="TIGR03389">
    <property type="entry name" value="laccase"/>
    <property type="match status" value="1"/>
</dbReference>
<comment type="similarity">
    <text evidence="3 13">Belongs to the multicopper oxidase family.</text>
</comment>
<dbReference type="GO" id="GO:0005507">
    <property type="term" value="F:copper ion binding"/>
    <property type="evidence" value="ECO:0007669"/>
    <property type="project" value="InterPro"/>
</dbReference>
<dbReference type="InterPro" id="IPR011707">
    <property type="entry name" value="Cu-oxidase-like_N"/>
</dbReference>
<dbReference type="CDD" id="cd13849">
    <property type="entry name" value="CuRO_1_LCC_plant"/>
    <property type="match status" value="1"/>
</dbReference>
<comment type="caution">
    <text evidence="17">The sequence shown here is derived from an EMBL/GenBank/DDBJ whole genome shotgun (WGS) entry which is preliminary data.</text>
</comment>
<dbReference type="InterPro" id="IPR045087">
    <property type="entry name" value="Cu-oxidase_fam"/>
</dbReference>
<evidence type="ECO:0000256" key="4">
    <source>
        <dbReference type="ARBA" id="ARBA00012297"/>
    </source>
</evidence>
<keyword evidence="8 13" id="KW-0677">Repeat</keyword>
<dbReference type="EC" id="1.10.3.2" evidence="4 13"/>
<dbReference type="InterPro" id="IPR011706">
    <property type="entry name" value="Cu-oxidase_C"/>
</dbReference>
<evidence type="ECO:0000256" key="6">
    <source>
        <dbReference type="ARBA" id="ARBA00022525"/>
    </source>
</evidence>
<keyword evidence="11" id="KW-0325">Glycoprotein</keyword>
<evidence type="ECO:0000259" key="15">
    <source>
        <dbReference type="Pfam" id="PF07731"/>
    </source>
</evidence>
<dbReference type="SUPFAM" id="SSF49503">
    <property type="entry name" value="Cupredoxins"/>
    <property type="match status" value="3"/>
</dbReference>
<evidence type="ECO:0000256" key="8">
    <source>
        <dbReference type="ARBA" id="ARBA00022737"/>
    </source>
</evidence>
<feature type="domain" description="Plastocyanin-like" evidence="14">
    <location>
        <begin position="301"/>
        <end position="450"/>
    </location>
</feature>
<dbReference type="InterPro" id="IPR034288">
    <property type="entry name" value="CuRO_1_LCC"/>
</dbReference>
<dbReference type="GO" id="GO:0052716">
    <property type="term" value="F:hydroquinone:oxygen oxidoreductase activity"/>
    <property type="evidence" value="ECO:0007669"/>
    <property type="project" value="UniProtKB-EC"/>
</dbReference>
<comment type="catalytic activity">
    <reaction evidence="1 13">
        <text>4 hydroquinone + O2 = 4 benzosemiquinone + 2 H2O</text>
        <dbReference type="Rhea" id="RHEA:11276"/>
        <dbReference type="ChEBI" id="CHEBI:15377"/>
        <dbReference type="ChEBI" id="CHEBI:15379"/>
        <dbReference type="ChEBI" id="CHEBI:17594"/>
        <dbReference type="ChEBI" id="CHEBI:17977"/>
        <dbReference type="EC" id="1.10.3.2"/>
    </reaction>
</comment>
<evidence type="ECO:0000256" key="7">
    <source>
        <dbReference type="ARBA" id="ARBA00022723"/>
    </source>
</evidence>
<dbReference type="STRING" id="542762.A0A4S4D128"/>
<dbReference type="InterPro" id="IPR008972">
    <property type="entry name" value="Cupredoxin"/>
</dbReference>
<comment type="function">
    <text evidence="13">Lignin degradation and detoxification of lignin-derived products.</text>
</comment>
<dbReference type="Gene3D" id="2.60.40.420">
    <property type="entry name" value="Cupredoxins - blue copper proteins"/>
    <property type="match status" value="3"/>
</dbReference>
<dbReference type="InterPro" id="IPR017761">
    <property type="entry name" value="Laccase"/>
</dbReference>
<dbReference type="InterPro" id="IPR034285">
    <property type="entry name" value="CuRO_2_LCC"/>
</dbReference>
<evidence type="ECO:0000256" key="5">
    <source>
        <dbReference type="ARBA" id="ARBA00022523"/>
    </source>
</evidence>
<dbReference type="EMBL" id="SDRB02013183">
    <property type="protein sequence ID" value="THF95747.1"/>
    <property type="molecule type" value="Genomic_DNA"/>
</dbReference>
<gene>
    <name evidence="17" type="ORF">TEA_002779</name>
</gene>
<keyword evidence="7 13" id="KW-0479">Metal-binding</keyword>
<reference evidence="17 18" key="1">
    <citation type="journal article" date="2018" name="Proc. Natl. Acad. Sci. U.S.A.">
        <title>Draft genome sequence of Camellia sinensis var. sinensis provides insights into the evolution of the tea genome and tea quality.</title>
        <authorList>
            <person name="Wei C."/>
            <person name="Yang H."/>
            <person name="Wang S."/>
            <person name="Zhao J."/>
            <person name="Liu C."/>
            <person name="Gao L."/>
            <person name="Xia E."/>
            <person name="Lu Y."/>
            <person name="Tai Y."/>
            <person name="She G."/>
            <person name="Sun J."/>
            <person name="Cao H."/>
            <person name="Tong W."/>
            <person name="Gao Q."/>
            <person name="Li Y."/>
            <person name="Deng W."/>
            <person name="Jiang X."/>
            <person name="Wang W."/>
            <person name="Chen Q."/>
            <person name="Zhang S."/>
            <person name="Li H."/>
            <person name="Wu J."/>
            <person name="Wang P."/>
            <person name="Li P."/>
            <person name="Shi C."/>
            <person name="Zheng F."/>
            <person name="Jian J."/>
            <person name="Huang B."/>
            <person name="Shan D."/>
            <person name="Shi M."/>
            <person name="Fang C."/>
            <person name="Yue Y."/>
            <person name="Li F."/>
            <person name="Li D."/>
            <person name="Wei S."/>
            <person name="Han B."/>
            <person name="Jiang C."/>
            <person name="Yin Y."/>
            <person name="Xia T."/>
            <person name="Zhang Z."/>
            <person name="Bennetzen J.L."/>
            <person name="Zhao S."/>
            <person name="Wan X."/>
        </authorList>
    </citation>
    <scope>NUCLEOTIDE SEQUENCE [LARGE SCALE GENOMIC DNA]</scope>
    <source>
        <strain evidence="18">cv. Shuchazao</strain>
        <tissue evidence="17">Leaf</tissue>
    </source>
</reference>
<dbReference type="Pfam" id="PF00394">
    <property type="entry name" value="Cu-oxidase"/>
    <property type="match status" value="1"/>
</dbReference>
<evidence type="ECO:0000256" key="1">
    <source>
        <dbReference type="ARBA" id="ARBA00000349"/>
    </source>
</evidence>
<name>A0A4S4D128_CAMSN</name>
<feature type="domain" description="Plastocyanin-like" evidence="16">
    <location>
        <begin position="175"/>
        <end position="288"/>
    </location>
</feature>
<evidence type="ECO:0000256" key="3">
    <source>
        <dbReference type="ARBA" id="ARBA00010609"/>
    </source>
</evidence>
<protein>
    <recommendedName>
        <fullName evidence="4 13">Laccase</fullName>
        <ecNumber evidence="4 13">1.10.3.2</ecNumber>
    </recommendedName>
    <alternativeName>
        <fullName evidence="13">Benzenediol:oxygen oxidoreductase</fullName>
    </alternativeName>
    <alternativeName>
        <fullName evidence="13">Diphenol oxidase</fullName>
    </alternativeName>
    <alternativeName>
        <fullName evidence="13">Urishiol oxidase</fullName>
    </alternativeName>
</protein>
<keyword evidence="10 13" id="KW-0186">Copper</keyword>
<evidence type="ECO:0000259" key="14">
    <source>
        <dbReference type="Pfam" id="PF00394"/>
    </source>
</evidence>
<dbReference type="PANTHER" id="PTHR11709:SF443">
    <property type="entry name" value="LACCASE-15"/>
    <property type="match status" value="1"/>
</dbReference>
<feature type="domain" description="Plastocyanin-like" evidence="15">
    <location>
        <begin position="575"/>
        <end position="666"/>
    </location>
</feature>
<evidence type="ECO:0000256" key="13">
    <source>
        <dbReference type="RuleBase" id="RU361119"/>
    </source>
</evidence>
<dbReference type="InterPro" id="IPR001117">
    <property type="entry name" value="Cu-oxidase_2nd"/>
</dbReference>
<accession>A0A4S4D128</accession>
<evidence type="ECO:0000313" key="18">
    <source>
        <dbReference type="Proteomes" id="UP000306102"/>
    </source>
</evidence>
<sequence length="666" mass="75505">MYPSLSEGLHQYESLPRSLNLSISVSISLSLLNSQSLFRTILLSLYLCTYLAAICLIHRRETLSLLVDRIEKLTELRLFDMFLAGSTLISLIMSGPNNSIGVSYRGSYRWNLIMIKPRNSERDFLYKSRNPYYRYDLESFRVRRKDFYLLSTVTKLLKEFIPRLSHTADGLIFQVKEAPYTRLCSTKKILTVNGKFPGPTLYAHKEETLIVDVYNRGKYNITIHWHGVKMPRYPWSDGPEYITQCAIKPGGKFSQKVIFSAEEGTLWWHAHSDWSRATVHGAIIVYPKHGTVYPFPKPYAEVPILLGEWWKQDVMKVLEEFVRTGGTPNDSDAFTINGQPGDLYPCSKPGTFKLTVEHGKTYLLRIINAAMNEILFLSMAKHKLTVVGADASYTKPLKTKYITISPGQTIDALFHANRHHGRYYIAARAYSAGNIPIDNTTTTAIIQYAGKKSTATSPPLFPHLPYYNDTRAMVNFTGSLRSLGSKDHPVNVPLKITNPMISTVSVNTLPCHPNRTCMGPNGTRLAASMNNLSWVNPSLDILQAYYYHVKGVFGGRFPNFPPYVFNFTADYFPMELEIPKKTRQVKILKYDSTVEVVFQGTNLVAGIDHPIHLHGHSFYVVGWGFGNYDKFKDPLTYNLVDPPLLNTVPVPRNGWITIRFKANNPG</sequence>
<dbReference type="GO" id="GO:0048046">
    <property type="term" value="C:apoplast"/>
    <property type="evidence" value="ECO:0007669"/>
    <property type="project" value="UniProtKB-SubCell"/>
</dbReference>
<dbReference type="GO" id="GO:0005524">
    <property type="term" value="F:ATP binding"/>
    <property type="evidence" value="ECO:0007669"/>
    <property type="project" value="InterPro"/>
</dbReference>
<dbReference type="CDD" id="cd13875">
    <property type="entry name" value="CuRO_2_LCC_plant"/>
    <property type="match status" value="1"/>
</dbReference>
<keyword evidence="9 13" id="KW-0560">Oxidoreductase</keyword>
<evidence type="ECO:0000256" key="11">
    <source>
        <dbReference type="ARBA" id="ARBA00023180"/>
    </source>
</evidence>
<evidence type="ECO:0000256" key="10">
    <source>
        <dbReference type="ARBA" id="ARBA00023008"/>
    </source>
</evidence>
<proteinExistence type="inferred from homology"/>
<keyword evidence="18" id="KW-1185">Reference proteome</keyword>
<evidence type="ECO:0000256" key="12">
    <source>
        <dbReference type="ARBA" id="ARBA00023185"/>
    </source>
</evidence>
<keyword evidence="6 13" id="KW-0964">Secreted</keyword>
<evidence type="ECO:0000256" key="9">
    <source>
        <dbReference type="ARBA" id="ARBA00023002"/>
    </source>
</evidence>
<dbReference type="Pfam" id="PF07732">
    <property type="entry name" value="Cu-oxidase_3"/>
    <property type="match status" value="1"/>
</dbReference>
<dbReference type="Pfam" id="PF07731">
    <property type="entry name" value="Cu-oxidase_2"/>
    <property type="match status" value="1"/>
</dbReference>